<evidence type="ECO:0000313" key="3">
    <source>
        <dbReference type="Proteomes" id="UP000199004"/>
    </source>
</evidence>
<dbReference type="Pfam" id="PF19671">
    <property type="entry name" value="DUF6174"/>
    <property type="match status" value="1"/>
</dbReference>
<dbReference type="STRING" id="1005944.SAMN05192576_0376"/>
<organism evidence="2 3">
    <name type="scientific">Nocardioides szechwanensis</name>
    <dbReference type="NCBI Taxonomy" id="1005944"/>
    <lineage>
        <taxon>Bacteria</taxon>
        <taxon>Bacillati</taxon>
        <taxon>Actinomycetota</taxon>
        <taxon>Actinomycetes</taxon>
        <taxon>Propionibacteriales</taxon>
        <taxon>Nocardioidaceae</taxon>
        <taxon>Nocardioides</taxon>
    </lineage>
</organism>
<keyword evidence="3" id="KW-1185">Reference proteome</keyword>
<feature type="region of interest" description="Disordered" evidence="1">
    <location>
        <begin position="37"/>
        <end position="67"/>
    </location>
</feature>
<accession>A0A1H0M3D1</accession>
<dbReference type="EMBL" id="FNIC01000015">
    <property type="protein sequence ID" value="SDO74897.1"/>
    <property type="molecule type" value="Genomic_DNA"/>
</dbReference>
<gene>
    <name evidence="2" type="ORF">SAMN05192576_0376</name>
</gene>
<dbReference type="AlphaFoldDB" id="A0A1H0M3D1"/>
<sequence>MFGDMQPSGAGARQNLMMRTLLATAAVSLVLVGCGSEPDDDTVANDPTTSPTPTETTSTAQPTVGTYPDFEPDDYSYTLVVSCFCPDAGTPVRVTVVAGEAVEAVYAEDGRGVTQGDPAPEYRWLTIDEVIEAANDTEAAVVKVKWPEGQEYPSAVSVDQDKMMADEEIGYLVSDVVVG</sequence>
<feature type="compositionally biased region" description="Low complexity" evidence="1">
    <location>
        <begin position="47"/>
        <end position="63"/>
    </location>
</feature>
<name>A0A1H0M3D1_9ACTN</name>
<dbReference type="InterPro" id="IPR046172">
    <property type="entry name" value="DUF6174"/>
</dbReference>
<proteinExistence type="predicted"/>
<evidence type="ECO:0000256" key="1">
    <source>
        <dbReference type="SAM" id="MobiDB-lite"/>
    </source>
</evidence>
<reference evidence="2 3" key="1">
    <citation type="submission" date="2016-10" db="EMBL/GenBank/DDBJ databases">
        <authorList>
            <person name="de Groot N.N."/>
        </authorList>
    </citation>
    <scope>NUCLEOTIDE SEQUENCE [LARGE SCALE GENOMIC DNA]</scope>
    <source>
        <strain evidence="2 3">CGMCC 1.11147</strain>
    </source>
</reference>
<evidence type="ECO:0008006" key="4">
    <source>
        <dbReference type="Google" id="ProtNLM"/>
    </source>
</evidence>
<protein>
    <recommendedName>
        <fullName evidence="4">Lipoprotein</fullName>
    </recommendedName>
</protein>
<dbReference type="Proteomes" id="UP000199004">
    <property type="component" value="Unassembled WGS sequence"/>
</dbReference>
<evidence type="ECO:0000313" key="2">
    <source>
        <dbReference type="EMBL" id="SDO74897.1"/>
    </source>
</evidence>